<reference evidence="1" key="1">
    <citation type="submission" date="2022-01" db="EMBL/GenBank/DDBJ databases">
        <title>Genome Sequence Resource for Two Populations of Ditylenchus destructor, the Migratory Endoparasitic Phytonematode.</title>
        <authorList>
            <person name="Zhang H."/>
            <person name="Lin R."/>
            <person name="Xie B."/>
        </authorList>
    </citation>
    <scope>NUCLEOTIDE SEQUENCE</scope>
    <source>
        <strain evidence="1">BazhouSP</strain>
    </source>
</reference>
<proteinExistence type="predicted"/>
<sequence length="138" mass="15748">MSTSAGVSQASADSKGEVFPVILDDKTREMLDPRRKKGIRSRRYKDGKHMLVHWWEKIRPGDVVEFAMKMGLKHFGIVVAKRFNLEKQGKRRAHEVYIAGKFGGPHTPIRAIKNGFIKLEKLYDIRSACRLNTLIDVA</sequence>
<dbReference type="Proteomes" id="UP001201812">
    <property type="component" value="Unassembled WGS sequence"/>
</dbReference>
<protein>
    <submittedName>
        <fullName evidence="1">Uncharacterized protein</fullName>
    </submittedName>
</protein>
<dbReference type="AlphaFoldDB" id="A0AAD4MSF2"/>
<dbReference type="EMBL" id="JAKKPZ010000083">
    <property type="protein sequence ID" value="KAI1703408.1"/>
    <property type="molecule type" value="Genomic_DNA"/>
</dbReference>
<organism evidence="1 2">
    <name type="scientific">Ditylenchus destructor</name>
    <dbReference type="NCBI Taxonomy" id="166010"/>
    <lineage>
        <taxon>Eukaryota</taxon>
        <taxon>Metazoa</taxon>
        <taxon>Ecdysozoa</taxon>
        <taxon>Nematoda</taxon>
        <taxon>Chromadorea</taxon>
        <taxon>Rhabditida</taxon>
        <taxon>Tylenchina</taxon>
        <taxon>Tylenchomorpha</taxon>
        <taxon>Sphaerularioidea</taxon>
        <taxon>Anguinidae</taxon>
        <taxon>Anguininae</taxon>
        <taxon>Ditylenchus</taxon>
    </lineage>
</organism>
<gene>
    <name evidence="1" type="ORF">DdX_14950</name>
</gene>
<name>A0AAD4MSF2_9BILA</name>
<keyword evidence="2" id="KW-1185">Reference proteome</keyword>
<evidence type="ECO:0000313" key="1">
    <source>
        <dbReference type="EMBL" id="KAI1703408.1"/>
    </source>
</evidence>
<evidence type="ECO:0000313" key="2">
    <source>
        <dbReference type="Proteomes" id="UP001201812"/>
    </source>
</evidence>
<comment type="caution">
    <text evidence="1">The sequence shown here is derived from an EMBL/GenBank/DDBJ whole genome shotgun (WGS) entry which is preliminary data.</text>
</comment>
<accession>A0AAD4MSF2</accession>